<gene>
    <name evidence="1" type="ORF">MLD38_040022</name>
</gene>
<evidence type="ECO:0000313" key="2">
    <source>
        <dbReference type="Proteomes" id="UP001057402"/>
    </source>
</evidence>
<evidence type="ECO:0000313" key="1">
    <source>
        <dbReference type="EMBL" id="KAI4304526.1"/>
    </source>
</evidence>
<protein>
    <submittedName>
        <fullName evidence="1">Uncharacterized protein</fullName>
    </submittedName>
</protein>
<organism evidence="1 2">
    <name type="scientific">Melastoma candidum</name>
    <dbReference type="NCBI Taxonomy" id="119954"/>
    <lineage>
        <taxon>Eukaryota</taxon>
        <taxon>Viridiplantae</taxon>
        <taxon>Streptophyta</taxon>
        <taxon>Embryophyta</taxon>
        <taxon>Tracheophyta</taxon>
        <taxon>Spermatophyta</taxon>
        <taxon>Magnoliopsida</taxon>
        <taxon>eudicotyledons</taxon>
        <taxon>Gunneridae</taxon>
        <taxon>Pentapetalae</taxon>
        <taxon>rosids</taxon>
        <taxon>malvids</taxon>
        <taxon>Myrtales</taxon>
        <taxon>Melastomataceae</taxon>
        <taxon>Melastomatoideae</taxon>
        <taxon>Melastomateae</taxon>
        <taxon>Melastoma</taxon>
    </lineage>
</organism>
<keyword evidence="2" id="KW-1185">Reference proteome</keyword>
<accession>A0ACB9L3Z1</accession>
<sequence>MKRKGAVKRTATSTTSKKRSSGSGSGSVSASMRSGSSSLADLEVQLGKASLRQRSSVGLVSRVMDFEEEDRGDSMDAEAPLANVDCILSQDFFCTPDYITPSDQNVVSGLDCGKGEDVVRCPKSPEKTITASSKRYGQDHTIINSKSPILFGNEHLESLTDAEEDDEARFEKRKTNGLEKPHSYVSQSAVSLRCRVMPPPCIENPFLRTTSYVDVGPLGNQRVRFPGFFPAVVGGDGLSRYHTDFHEIKQIGAGNFSHVFQVLKRIDGCLYAVKRSTRRLHLDRERRLALMEVQSLAALGSQENIVGYYSSWFEDEHLYIQMEICDYSVSMQKSSHLFTEDEALVVLHQIAKALSFVHSGGIAHLDVKPDNIYVKSGIYKLGDFGCATLLDKSLPVEEGDAREGGTFAGKRSIISESEGGEAAPSTWAFPTVSELAQGHDGSEPRPKALCERVAEQRNIRQVEEWQGAVPESVKRDLRCLSRAGIWAAPEFGLNGGGANFVYKRGRND</sequence>
<dbReference type="Proteomes" id="UP001057402">
    <property type="component" value="Chromosome 12"/>
</dbReference>
<dbReference type="EMBL" id="CM042891">
    <property type="protein sequence ID" value="KAI4304526.1"/>
    <property type="molecule type" value="Genomic_DNA"/>
</dbReference>
<proteinExistence type="predicted"/>
<name>A0ACB9L3Z1_9MYRT</name>
<reference evidence="2" key="1">
    <citation type="journal article" date="2023" name="Front. Plant Sci.">
        <title>Chromosomal-level genome assembly of Melastoma candidum provides insights into trichome evolution.</title>
        <authorList>
            <person name="Zhong Y."/>
            <person name="Wu W."/>
            <person name="Sun C."/>
            <person name="Zou P."/>
            <person name="Liu Y."/>
            <person name="Dai S."/>
            <person name="Zhou R."/>
        </authorList>
    </citation>
    <scope>NUCLEOTIDE SEQUENCE [LARGE SCALE GENOMIC DNA]</scope>
</reference>
<comment type="caution">
    <text evidence="1">The sequence shown here is derived from an EMBL/GenBank/DDBJ whole genome shotgun (WGS) entry which is preliminary data.</text>
</comment>